<dbReference type="Gene3D" id="2.60.120.1440">
    <property type="match status" value="1"/>
</dbReference>
<dbReference type="Gene3D" id="3.55.50.30">
    <property type="match status" value="1"/>
</dbReference>
<proteinExistence type="predicted"/>
<dbReference type="PANTHER" id="PTHR30273:SF2">
    <property type="entry name" value="PROTEIN FECR"/>
    <property type="match status" value="1"/>
</dbReference>
<evidence type="ECO:0000313" key="4">
    <source>
        <dbReference type="EMBL" id="MCW3482582.1"/>
    </source>
</evidence>
<feature type="domain" description="FecR protein" evidence="2">
    <location>
        <begin position="122"/>
        <end position="207"/>
    </location>
</feature>
<dbReference type="RefSeq" id="WP_264727122.1">
    <property type="nucleotide sequence ID" value="NZ_JAPDNR010000001.1"/>
</dbReference>
<evidence type="ECO:0000313" key="5">
    <source>
        <dbReference type="Proteomes" id="UP001207742"/>
    </source>
</evidence>
<feature type="transmembrane region" description="Helical" evidence="1">
    <location>
        <begin position="84"/>
        <end position="105"/>
    </location>
</feature>
<dbReference type="EMBL" id="JAPDNS010000001">
    <property type="protein sequence ID" value="MCW3482582.1"/>
    <property type="molecule type" value="Genomic_DNA"/>
</dbReference>
<dbReference type="Pfam" id="PF16344">
    <property type="entry name" value="FecR_C"/>
    <property type="match status" value="1"/>
</dbReference>
<feature type="domain" description="Protein FecR C-terminal" evidence="3">
    <location>
        <begin position="253"/>
        <end position="317"/>
    </location>
</feature>
<keyword evidence="5" id="KW-1185">Reference proteome</keyword>
<reference evidence="4 5" key="1">
    <citation type="submission" date="2022-10" db="EMBL/GenBank/DDBJ databases">
        <title>Chitinophaga nivalis PC15 sp. nov., isolated from Pyeongchang county, South Korea.</title>
        <authorList>
            <person name="Trinh H.N."/>
        </authorList>
    </citation>
    <scope>NUCLEOTIDE SEQUENCE [LARGE SCALE GENOMIC DNA]</scope>
    <source>
        <strain evidence="4 5">PC14</strain>
    </source>
</reference>
<protein>
    <submittedName>
        <fullName evidence="4">FecR domain-containing protein</fullName>
    </submittedName>
</protein>
<dbReference type="InterPro" id="IPR006860">
    <property type="entry name" value="FecR"/>
</dbReference>
<accession>A0ABT3IF52</accession>
<name>A0ABT3IF52_9BACT</name>
<evidence type="ECO:0000259" key="2">
    <source>
        <dbReference type="Pfam" id="PF04773"/>
    </source>
</evidence>
<dbReference type="Proteomes" id="UP001207742">
    <property type="component" value="Unassembled WGS sequence"/>
</dbReference>
<gene>
    <name evidence="4" type="ORF">OL497_01635</name>
</gene>
<keyword evidence="1" id="KW-0812">Transmembrane</keyword>
<dbReference type="InterPro" id="IPR012373">
    <property type="entry name" value="Ferrdict_sens_TM"/>
</dbReference>
<dbReference type="PANTHER" id="PTHR30273">
    <property type="entry name" value="PERIPLASMIC SIGNAL SENSOR AND SIGMA FACTOR ACTIVATOR FECR-RELATED"/>
    <property type="match status" value="1"/>
</dbReference>
<evidence type="ECO:0000256" key="1">
    <source>
        <dbReference type="SAM" id="Phobius"/>
    </source>
</evidence>
<evidence type="ECO:0000259" key="3">
    <source>
        <dbReference type="Pfam" id="PF16344"/>
    </source>
</evidence>
<organism evidence="4 5">
    <name type="scientific">Chitinophaga nivalis</name>
    <dbReference type="NCBI Taxonomy" id="2991709"/>
    <lineage>
        <taxon>Bacteria</taxon>
        <taxon>Pseudomonadati</taxon>
        <taxon>Bacteroidota</taxon>
        <taxon>Chitinophagia</taxon>
        <taxon>Chitinophagales</taxon>
        <taxon>Chitinophagaceae</taxon>
        <taxon>Chitinophaga</taxon>
    </lineage>
</organism>
<keyword evidence="1" id="KW-1133">Transmembrane helix</keyword>
<sequence length="321" mass="35157">MADKQHIRKLFIKLAAGTCTPAEKAQLKEYLDTATSDEALPLISDLENQDSWPEMPAAQADAVLENILAADAPADNVVYKRFPVWRIAAAVTILMVLAAVTYWIVQPGAAGTLYKNEGMAVRTITLPDGTVVQLNKGAVLQVAAGFNKKTRTVQLNGEAFFSVAPAAGKVFTVTAGNDLQIKVLGTEFNVCTTPGHTQVVLNKGSVKVEMAAAPPMLLQPGEMASLDKKSRLLRKEKADTLFFTAWKNNFRAFKNEKLSAVASYIKTHYGYTLVFEQITPADLYFTGYLSSTDPDKAMETLEQSFNLKRTMKADSIFLHKQ</sequence>
<dbReference type="Pfam" id="PF04773">
    <property type="entry name" value="FecR"/>
    <property type="match status" value="1"/>
</dbReference>
<keyword evidence="1" id="KW-0472">Membrane</keyword>
<dbReference type="InterPro" id="IPR032508">
    <property type="entry name" value="FecR_C"/>
</dbReference>
<dbReference type="PIRSF" id="PIRSF018266">
    <property type="entry name" value="FecR"/>
    <property type="match status" value="1"/>
</dbReference>
<comment type="caution">
    <text evidence="4">The sequence shown here is derived from an EMBL/GenBank/DDBJ whole genome shotgun (WGS) entry which is preliminary data.</text>
</comment>